<dbReference type="RefSeq" id="WP_212016119.1">
    <property type="nucleotide sequence ID" value="NZ_JAAFYZ010000142.1"/>
</dbReference>
<accession>A0ABS5KZJ8</accession>
<evidence type="ECO:0000256" key="1">
    <source>
        <dbReference type="SAM" id="MobiDB-lite"/>
    </source>
</evidence>
<reference evidence="2 3" key="1">
    <citation type="submission" date="2020-02" db="EMBL/GenBank/DDBJ databases">
        <title>Acidophilic actinobacteria isolated from forest soil.</title>
        <authorList>
            <person name="Golinska P."/>
        </authorList>
    </citation>
    <scope>NUCLEOTIDE SEQUENCE [LARGE SCALE GENOMIC DNA]</scope>
    <source>
        <strain evidence="2 3">NL8</strain>
    </source>
</reference>
<organism evidence="2 3">
    <name type="scientific">Catenulispora pinistramenti</name>
    <dbReference type="NCBI Taxonomy" id="2705254"/>
    <lineage>
        <taxon>Bacteria</taxon>
        <taxon>Bacillati</taxon>
        <taxon>Actinomycetota</taxon>
        <taxon>Actinomycetes</taxon>
        <taxon>Catenulisporales</taxon>
        <taxon>Catenulisporaceae</taxon>
        <taxon>Catenulispora</taxon>
    </lineage>
</organism>
<sequence length="1085" mass="113639">MSDPFETAATRSRVLEAWVASPVRFREDANLEEDLVLGGYRDRVVVELAQNAADAALRAGVSGRLRLTLAGQTLTAANVGAPLDADGVTGLSTLRASGKVAEAGPGPESSADPASSESSASSASPADAGESAASAAAASPVGRFGVGFAAVLAVCDAPSVLSRDGSVRFSAADARREVEQAAEGSAGLRAELTRRGGRTPILRLPFATDERPPQGFDTAVVLPLRDDAARKLVATLLAGVDDALLLALPTLAEIVVDVDGDVRRLTAARDDDGVCSITDGTEVSRWRTVSASGQIAPELLTDRPVEERARPRWALTWAVPCDAAGEPRRPETAPVFHGPTPTDEPLGLPALLIATLPLDPTRRRLAPGALTDFLLDRAADAYAELVRRWPSKSPGLLRLVPGPIADGPVDAELRRRIVALLAQSAILPAAERTAVNSADAADAANIVNEENVENAEDEETPSLLIPRNAVVLTPNSAALVAALEDVIPGLLPAGFERDQAALTTLGVRGIGLGDVVEAVAGLKREPSWWAALYSALDGVSGDDPLAFDALSALSVPLADGRTVRGPRGTLRPATAFDEATLAALTPLGLRVIHPHALGDGARLLERLGAQPAEPRVMLADPAVQEAVEAAYDPVPLDDDTADPLAIAEAVLALVRAAGPRPGERFGLGRLLLPEADGGLTPANELLVPESALAGIVDPELYGFVDPAWVERWGSGVLHAAGVPDSFPVLRDTGVLLDPDTLDDELTELEGFEDWAEHVEALCPPDSAPVVLAELAGVIGLETVRPEAWPQALELLARTPALRQAVLRPAQLALADGSRLTLPSATAWWLSRTPVLAGKCPADLVMGEDTALAGLYDALDPADAGALANDFDFLTALGVKTTARELLAVPGGPDELLDRLADPDRSVNRSQLTDLYCTLAEVPADQVSPPDQLRATLDGELAVAEADEVVVVDAPDLLPLLAGRPYLPIPLRHAHALADLLDLDLASEVIDAGVEEAGEVRDVPEAIRALLPDAPGTYVEHDDLILADGTEVDWRVADGVVHTSTFDGLARGLAWAAGRWEQRHLVSAMLAEPERTADLLVEVDFE</sequence>
<comment type="caution">
    <text evidence="2">The sequence shown here is derived from an EMBL/GenBank/DDBJ whole genome shotgun (WGS) entry which is preliminary data.</text>
</comment>
<dbReference type="Proteomes" id="UP000730482">
    <property type="component" value="Unassembled WGS sequence"/>
</dbReference>
<feature type="compositionally biased region" description="Low complexity" evidence="1">
    <location>
        <begin position="103"/>
        <end position="127"/>
    </location>
</feature>
<gene>
    <name evidence="2" type="ORF">KGQ19_31960</name>
</gene>
<name>A0ABS5KZJ8_9ACTN</name>
<keyword evidence="3" id="KW-1185">Reference proteome</keyword>
<evidence type="ECO:0000313" key="2">
    <source>
        <dbReference type="EMBL" id="MBS2551493.1"/>
    </source>
</evidence>
<dbReference type="EMBL" id="JAAFYZ010000142">
    <property type="protein sequence ID" value="MBS2551493.1"/>
    <property type="molecule type" value="Genomic_DNA"/>
</dbReference>
<feature type="region of interest" description="Disordered" evidence="1">
    <location>
        <begin position="98"/>
        <end position="127"/>
    </location>
</feature>
<proteinExistence type="predicted"/>
<evidence type="ECO:0000313" key="3">
    <source>
        <dbReference type="Proteomes" id="UP000730482"/>
    </source>
</evidence>
<protein>
    <recommendedName>
        <fullName evidence="4">Molecular chaperone Hsp90</fullName>
    </recommendedName>
</protein>
<evidence type="ECO:0008006" key="4">
    <source>
        <dbReference type="Google" id="ProtNLM"/>
    </source>
</evidence>